<dbReference type="AlphaFoldDB" id="A0A0A0UUK1"/>
<evidence type="ECO:0000256" key="2">
    <source>
        <dbReference type="SAM" id="Phobius"/>
    </source>
</evidence>
<evidence type="ECO:0008006" key="4">
    <source>
        <dbReference type="Google" id="ProtNLM"/>
    </source>
</evidence>
<feature type="region of interest" description="Disordered" evidence="1">
    <location>
        <begin position="629"/>
        <end position="711"/>
    </location>
</feature>
<accession>A0A0A0UUK1</accession>
<evidence type="ECO:0000313" key="3">
    <source>
        <dbReference type="EMBL" id="AIW55181.1"/>
    </source>
</evidence>
<keyword evidence="2" id="KW-0812">Transmembrane</keyword>
<feature type="compositionally biased region" description="Basic and acidic residues" evidence="1">
    <location>
        <begin position="82"/>
        <end position="97"/>
    </location>
</feature>
<geneLocation type="plasmid" evidence="3">
    <name>megaplasmid pMP7017</name>
</geneLocation>
<protein>
    <recommendedName>
        <fullName evidence="4">Spondin domain-containing protein</fullName>
    </recommendedName>
</protein>
<keyword evidence="2" id="KW-0472">Membrane</keyword>
<reference evidence="3" key="1">
    <citation type="journal article" date="2015" name="Appl. Environ. Microbiol.">
        <title>Discovery of a conjugative megaplasmid in Bifidobacterium breve.</title>
        <authorList>
            <person name="Bottacini F."/>
            <person name="O'Connell Motherway M."/>
            <person name="Casey E."/>
            <person name="McDonnell B."/>
            <person name="Mahony J."/>
            <person name="Ventura M."/>
            <person name="van Sinderen D."/>
        </authorList>
    </citation>
    <scope>NUCLEOTIDE SEQUENCE</scope>
    <source>
        <strain evidence="3">JCM 7017</strain>
        <plasmid evidence="3">megaplasmid pMP7017</plasmid>
    </source>
</reference>
<feature type="compositionally biased region" description="Basic and acidic residues" evidence="1">
    <location>
        <begin position="629"/>
        <end position="645"/>
    </location>
</feature>
<feature type="compositionally biased region" description="Polar residues" evidence="1">
    <location>
        <begin position="52"/>
        <end position="77"/>
    </location>
</feature>
<feature type="compositionally biased region" description="Polar residues" evidence="1">
    <location>
        <begin position="262"/>
        <end position="275"/>
    </location>
</feature>
<evidence type="ECO:0000256" key="1">
    <source>
        <dbReference type="SAM" id="MobiDB-lite"/>
    </source>
</evidence>
<feature type="compositionally biased region" description="Acidic residues" evidence="1">
    <location>
        <begin position="322"/>
        <end position="333"/>
    </location>
</feature>
<gene>
    <name evidence="3" type="ORF">B7017_p0127</name>
</gene>
<name>A0A0A0UUK1_BIFBR</name>
<feature type="compositionally biased region" description="Low complexity" evidence="1">
    <location>
        <begin position="230"/>
        <end position="239"/>
    </location>
</feature>
<feature type="compositionally biased region" description="Low complexity" evidence="1">
    <location>
        <begin position="183"/>
        <end position="193"/>
    </location>
</feature>
<dbReference type="RefSeq" id="WP_052791210.1">
    <property type="nucleotide sequence ID" value="NZ_KM406416.1"/>
</dbReference>
<feature type="compositionally biased region" description="Pro residues" evidence="1">
    <location>
        <begin position="686"/>
        <end position="696"/>
    </location>
</feature>
<feature type="compositionally biased region" description="Low complexity" evidence="1">
    <location>
        <begin position="203"/>
        <end position="218"/>
    </location>
</feature>
<feature type="compositionally biased region" description="Polar residues" evidence="1">
    <location>
        <begin position="359"/>
        <end position="369"/>
    </location>
</feature>
<keyword evidence="3" id="KW-0614">Plasmid</keyword>
<feature type="compositionally biased region" description="Polar residues" evidence="1">
    <location>
        <begin position="130"/>
        <end position="140"/>
    </location>
</feature>
<feature type="compositionally biased region" description="Acidic residues" evidence="1">
    <location>
        <begin position="219"/>
        <end position="229"/>
    </location>
</feature>
<feature type="region of interest" description="Disordered" evidence="1">
    <location>
        <begin position="1"/>
        <end position="369"/>
    </location>
</feature>
<proteinExistence type="predicted"/>
<feature type="compositionally biased region" description="Basic and acidic residues" evidence="1">
    <location>
        <begin position="111"/>
        <end position="121"/>
    </location>
</feature>
<dbReference type="EMBL" id="KM406416">
    <property type="protein sequence ID" value="AIW55181.1"/>
    <property type="molecule type" value="Genomic_DNA"/>
</dbReference>
<feature type="compositionally biased region" description="Polar residues" evidence="1">
    <location>
        <begin position="148"/>
        <end position="159"/>
    </location>
</feature>
<sequence length="711" mass="77372">MTDKDKDDWLTGGNKLDSSLILDDPWSDGQPDDITGNQPVDKMNSHEDEKSSNQTAGQSDMQESESPAAQMPDTSEGQSDDFSSKQSDDSTDIHTDVQSDTQLDEQIITHANEKLSNHTDEVDPFEEFSKTGNFDNSSPEQAVDFSSALANEKTSNQPDTDPFEVLDSLSPEQTMPHTDEETSTQSDNSSDTQPAVNSHEQADNNNPDSIDPDSIGFDFDTDEPAEAEPEPFTAAQPAENTDKQFHSQTDSQSPDSPDAQQNEITGSQPPAQSETHIADKTMKNADPFDIWDDMTDDHADNLSTGQPDDNAAGRSHEQNADIWEDSIWGDEQTDTAGTESTAPAGGAADDFWDAVQGAGQPSDNSANHANVFTNNHADDISFGYPSDATVNRTGAGSEADDFWSIGDTGTDQQPVSITTEETGYPDEEAQADRGRVLKIVGIIAAIIMLFAALAGGGVYAYHAYNAHVTEQQAAAKREQEKQSLVKAQNKWDKQVSNAKKLLSTINESPVKDDTNVKKAVEALQKTTTANPMTQSQITTALKKLDSNYETANNLYKKRMQEKSSELRKTFDGLVQQTDGLSDAPDGDDKKQMQELASKWKKADIDATNYAEAQKAADSLKTLIGKVTDAKKAEEDRKKAEEEQKAAAEAQQQAQSQQQRQQAPSYKPSYRRPYTPSYTAPSQPQQTPTPQPQPNPTPQTESQPGNSGGNLG</sequence>
<feature type="compositionally biased region" description="Low complexity" evidence="1">
    <location>
        <begin position="247"/>
        <end position="261"/>
    </location>
</feature>
<feature type="compositionally biased region" description="Low complexity" evidence="1">
    <location>
        <begin position="674"/>
        <end position="685"/>
    </location>
</feature>
<feature type="compositionally biased region" description="Low complexity" evidence="1">
    <location>
        <begin position="646"/>
        <end position="662"/>
    </location>
</feature>
<organism evidence="3">
    <name type="scientific">Bifidobacterium breve</name>
    <dbReference type="NCBI Taxonomy" id="1685"/>
    <lineage>
        <taxon>Bacteria</taxon>
        <taxon>Bacillati</taxon>
        <taxon>Actinomycetota</taxon>
        <taxon>Actinomycetes</taxon>
        <taxon>Bifidobacteriales</taxon>
        <taxon>Bifidobacteriaceae</taxon>
        <taxon>Bifidobacterium</taxon>
    </lineage>
</organism>
<feature type="transmembrane region" description="Helical" evidence="2">
    <location>
        <begin position="439"/>
        <end position="461"/>
    </location>
</feature>
<keyword evidence="2" id="KW-1133">Transmembrane helix</keyword>